<feature type="transmembrane region" description="Helical" evidence="1">
    <location>
        <begin position="90"/>
        <end position="107"/>
    </location>
</feature>
<dbReference type="Pfam" id="PF14264">
    <property type="entry name" value="Glucos_trans_II"/>
    <property type="match status" value="1"/>
</dbReference>
<keyword evidence="1" id="KW-0812">Transmembrane</keyword>
<evidence type="ECO:0000313" key="2">
    <source>
        <dbReference type="EMBL" id="GCE84122.1"/>
    </source>
</evidence>
<evidence type="ECO:0000313" key="3">
    <source>
        <dbReference type="Proteomes" id="UP000315095"/>
    </source>
</evidence>
<comment type="caution">
    <text evidence="2">The sequence shown here is derived from an EMBL/GenBank/DDBJ whole genome shotgun (WGS) entry which is preliminary data.</text>
</comment>
<sequence>MFISKETPRNTAISSFFLCRREFYTRAMLFFLVFILFTYPIIHANVYYADDTLHALSNIHWERDGRVLGQLLLLFMGRFATIDYAPLPQIIGLPFIAAALAAFSIRWGYSRISSIICLSFIVCNPFFLENISYRFDGMIMECAVACAIMPFALPFFLPEHSRKSLMPWQLLALFSCLNLYQPALNVYLCLCCLTAILSLLEKKKAGQVANMLIANAITLSLALLIYKLETLILPGGDDYADAHKQTVHSISQIFGNIPGFFQTIAPALIKGPQSIIFSAIIVSGCITLVFRAVRMLRTGSLTPAAGGLVAFCLVALPFCIPGILLLLGCPIHSHRVMIGFGSAAACFITFLLGVAPSFRWRATCLACILAGYGLWSEITLSAAYANALSAQSRFRDQMAQSMVDDAVQLAREAGQPEGASFWWGTRGDEPVAPLALYILRKYEILTDIVLVSYVPPLPAPWMMHDIMLTHGLPANILSTGGMPDRGKSMWKAQQADLQHCAINGSREHGPFITYRIGNSIIVDYDKRCVLHGNGYERVPSPRQNVFHGRMVESSR</sequence>
<organism evidence="2 3">
    <name type="scientific">Komagataeibacter diospyri</name>
    <dbReference type="NCBI Taxonomy" id="1932662"/>
    <lineage>
        <taxon>Bacteria</taxon>
        <taxon>Pseudomonadati</taxon>
        <taxon>Pseudomonadota</taxon>
        <taxon>Alphaproteobacteria</taxon>
        <taxon>Acetobacterales</taxon>
        <taxon>Acetobacteraceae</taxon>
        <taxon>Komagataeibacter</taxon>
    </lineage>
</organism>
<feature type="transmembrane region" description="Helical" evidence="1">
    <location>
        <begin position="138"/>
        <end position="157"/>
    </location>
</feature>
<feature type="transmembrane region" description="Helical" evidence="1">
    <location>
        <begin position="334"/>
        <end position="355"/>
    </location>
</feature>
<dbReference type="OrthoDB" id="2043221at2"/>
<dbReference type="EMBL" id="BDLU01000050">
    <property type="protein sequence ID" value="GCE84122.1"/>
    <property type="molecule type" value="Genomic_DNA"/>
</dbReference>
<evidence type="ECO:0000256" key="1">
    <source>
        <dbReference type="SAM" id="Phobius"/>
    </source>
</evidence>
<feature type="transmembrane region" description="Helical" evidence="1">
    <location>
        <begin position="177"/>
        <end position="200"/>
    </location>
</feature>
<gene>
    <name evidence="2" type="ORF">MSKU9_2263</name>
</gene>
<dbReference type="InterPro" id="IPR025686">
    <property type="entry name" value="Glucos_trans_II"/>
</dbReference>
<feature type="transmembrane region" description="Helical" evidence="1">
    <location>
        <begin position="275"/>
        <end position="293"/>
    </location>
</feature>
<proteinExistence type="predicted"/>
<dbReference type="AlphaFoldDB" id="A0A4V0WML8"/>
<feature type="transmembrane region" description="Helical" evidence="1">
    <location>
        <begin position="207"/>
        <end position="226"/>
    </location>
</feature>
<reference evidence="3" key="1">
    <citation type="submission" date="2017-01" db="EMBL/GenBank/DDBJ databases">
        <title>Komagataeibacter sp. MSKU9 whole genome sequencing project.</title>
        <authorList>
            <person name="Matsutani M."/>
            <person name="Naloka K."/>
            <person name="Theeragool G."/>
            <person name="Yakushi T."/>
            <person name="Matsushita K."/>
        </authorList>
    </citation>
    <scope>NUCLEOTIDE SEQUENCE [LARGE SCALE GENOMIC DNA]</scope>
    <source>
        <strain evidence="3">MSKU9</strain>
    </source>
</reference>
<dbReference type="Proteomes" id="UP000315095">
    <property type="component" value="Unassembled WGS sequence"/>
</dbReference>
<keyword evidence="3" id="KW-1185">Reference proteome</keyword>
<protein>
    <submittedName>
        <fullName evidence="2">O-antigen conversion protein</fullName>
    </submittedName>
</protein>
<accession>A0A4V0WML8</accession>
<keyword evidence="1" id="KW-0472">Membrane</keyword>
<keyword evidence="1" id="KW-1133">Transmembrane helix</keyword>
<feature type="transmembrane region" description="Helical" evidence="1">
    <location>
        <begin position="362"/>
        <end position="385"/>
    </location>
</feature>
<feature type="transmembrane region" description="Helical" evidence="1">
    <location>
        <begin position="305"/>
        <end position="328"/>
    </location>
</feature>
<feature type="transmembrane region" description="Helical" evidence="1">
    <location>
        <begin position="27"/>
        <end position="47"/>
    </location>
</feature>
<name>A0A4V0WML8_9PROT</name>